<keyword evidence="4" id="KW-0479">Metal-binding</keyword>
<dbReference type="PANTHER" id="PTHR24292:SF54">
    <property type="entry name" value="CYP9F3-RELATED"/>
    <property type="match status" value="1"/>
</dbReference>
<dbReference type="InterPro" id="IPR036396">
    <property type="entry name" value="Cyt_P450_sf"/>
</dbReference>
<keyword evidence="5" id="KW-0560">Oxidoreductase</keyword>
<protein>
    <recommendedName>
        <fullName evidence="10">Cytochrome P450</fullName>
    </recommendedName>
</protein>
<keyword evidence="7" id="KW-0503">Monooxygenase</keyword>
<dbReference type="PANTHER" id="PTHR24292">
    <property type="entry name" value="CYTOCHROME P450"/>
    <property type="match status" value="1"/>
</dbReference>
<sequence>MGIPFFRSDFPSLECIMYVHPRESLGTTRLEKEKVYHEIQRVVTSDSPTYEELMELKYLEQVLSETLRLYPPIPLVNRMARETKHYGNIVIPKGAGILIPLDLVMKDPRNFRTSGNIGAQSYGVTLGD</sequence>
<dbReference type="AlphaFoldDB" id="A0A2C9KB83"/>
<evidence type="ECO:0000256" key="4">
    <source>
        <dbReference type="ARBA" id="ARBA00022723"/>
    </source>
</evidence>
<accession>A0A2C9KB83</accession>
<dbReference type="VEuPathDB" id="VectorBase:BGLB017171"/>
<name>A0A2C9KB83_BIOGL</name>
<evidence type="ECO:0000256" key="3">
    <source>
        <dbReference type="ARBA" id="ARBA00022617"/>
    </source>
</evidence>
<comment type="cofactor">
    <cofactor evidence="1">
        <name>heme</name>
        <dbReference type="ChEBI" id="CHEBI:30413"/>
    </cofactor>
</comment>
<dbReference type="KEGG" id="bgt:106059588"/>
<dbReference type="GO" id="GO:0004497">
    <property type="term" value="F:monooxygenase activity"/>
    <property type="evidence" value="ECO:0007669"/>
    <property type="project" value="UniProtKB-KW"/>
</dbReference>
<dbReference type="Proteomes" id="UP000076420">
    <property type="component" value="Unassembled WGS sequence"/>
</dbReference>
<reference evidence="8" key="1">
    <citation type="submission" date="2020-05" db="UniProtKB">
        <authorList>
            <consortium name="EnsemblMetazoa"/>
        </authorList>
    </citation>
    <scope>IDENTIFICATION</scope>
    <source>
        <strain evidence="8">BB02</strain>
    </source>
</reference>
<proteinExistence type="inferred from homology"/>
<keyword evidence="6" id="KW-0408">Iron</keyword>
<dbReference type="Pfam" id="PF00067">
    <property type="entry name" value="p450"/>
    <property type="match status" value="1"/>
</dbReference>
<dbReference type="InterPro" id="IPR050476">
    <property type="entry name" value="Insect_CytP450_Detox"/>
</dbReference>
<dbReference type="Gene3D" id="1.10.630.10">
    <property type="entry name" value="Cytochrome P450"/>
    <property type="match status" value="1"/>
</dbReference>
<evidence type="ECO:0000313" key="9">
    <source>
        <dbReference type="Proteomes" id="UP000076420"/>
    </source>
</evidence>
<evidence type="ECO:0000256" key="2">
    <source>
        <dbReference type="ARBA" id="ARBA00010617"/>
    </source>
</evidence>
<comment type="similarity">
    <text evidence="2">Belongs to the cytochrome P450 family.</text>
</comment>
<evidence type="ECO:0000256" key="6">
    <source>
        <dbReference type="ARBA" id="ARBA00023004"/>
    </source>
</evidence>
<evidence type="ECO:0008006" key="10">
    <source>
        <dbReference type="Google" id="ProtNLM"/>
    </source>
</evidence>
<evidence type="ECO:0000256" key="5">
    <source>
        <dbReference type="ARBA" id="ARBA00023002"/>
    </source>
</evidence>
<dbReference type="STRING" id="6526.A0A2C9KB83"/>
<evidence type="ECO:0000256" key="1">
    <source>
        <dbReference type="ARBA" id="ARBA00001971"/>
    </source>
</evidence>
<dbReference type="GO" id="GO:0020037">
    <property type="term" value="F:heme binding"/>
    <property type="evidence" value="ECO:0007669"/>
    <property type="project" value="InterPro"/>
</dbReference>
<evidence type="ECO:0000256" key="7">
    <source>
        <dbReference type="ARBA" id="ARBA00023033"/>
    </source>
</evidence>
<keyword evidence="3" id="KW-0349">Heme</keyword>
<dbReference type="SUPFAM" id="SSF48264">
    <property type="entry name" value="Cytochrome P450"/>
    <property type="match status" value="1"/>
</dbReference>
<gene>
    <name evidence="8" type="primary">106059588</name>
</gene>
<dbReference type="GO" id="GO:0005506">
    <property type="term" value="F:iron ion binding"/>
    <property type="evidence" value="ECO:0007669"/>
    <property type="project" value="InterPro"/>
</dbReference>
<dbReference type="GO" id="GO:0016705">
    <property type="term" value="F:oxidoreductase activity, acting on paired donors, with incorporation or reduction of molecular oxygen"/>
    <property type="evidence" value="ECO:0007669"/>
    <property type="project" value="InterPro"/>
</dbReference>
<dbReference type="InterPro" id="IPR001128">
    <property type="entry name" value="Cyt_P450"/>
</dbReference>
<organism evidence="8 9">
    <name type="scientific">Biomphalaria glabrata</name>
    <name type="common">Bloodfluke planorb</name>
    <name type="synonym">Freshwater snail</name>
    <dbReference type="NCBI Taxonomy" id="6526"/>
    <lineage>
        <taxon>Eukaryota</taxon>
        <taxon>Metazoa</taxon>
        <taxon>Spiralia</taxon>
        <taxon>Lophotrochozoa</taxon>
        <taxon>Mollusca</taxon>
        <taxon>Gastropoda</taxon>
        <taxon>Heterobranchia</taxon>
        <taxon>Euthyneura</taxon>
        <taxon>Panpulmonata</taxon>
        <taxon>Hygrophila</taxon>
        <taxon>Lymnaeoidea</taxon>
        <taxon>Planorbidae</taxon>
        <taxon>Biomphalaria</taxon>
    </lineage>
</organism>
<evidence type="ECO:0000313" key="8">
    <source>
        <dbReference type="EnsemblMetazoa" id="BGLB017171-PA"/>
    </source>
</evidence>
<dbReference type="EnsemblMetazoa" id="BGLB017171-RA">
    <property type="protein sequence ID" value="BGLB017171-PA"/>
    <property type="gene ID" value="BGLB017171"/>
</dbReference>